<dbReference type="Gene3D" id="3.40.50.1110">
    <property type="entry name" value="SGNH hydrolase"/>
    <property type="match status" value="1"/>
</dbReference>
<evidence type="ECO:0000259" key="1">
    <source>
        <dbReference type="Pfam" id="PF13472"/>
    </source>
</evidence>
<dbReference type="SUPFAM" id="SSF52266">
    <property type="entry name" value="SGNH hydrolase"/>
    <property type="match status" value="1"/>
</dbReference>
<name>A0AAJ5X361_9CAUL</name>
<proteinExistence type="predicted"/>
<dbReference type="EMBL" id="CP119326">
    <property type="protein sequence ID" value="WEK40243.1"/>
    <property type="molecule type" value="Genomic_DNA"/>
</dbReference>
<dbReference type="Proteomes" id="UP001213664">
    <property type="component" value="Chromosome"/>
</dbReference>
<dbReference type="AlphaFoldDB" id="A0AAJ5X361"/>
<keyword evidence="2" id="KW-0378">Hydrolase</keyword>
<evidence type="ECO:0000313" key="3">
    <source>
        <dbReference type="Proteomes" id="UP001213664"/>
    </source>
</evidence>
<dbReference type="GO" id="GO:0016788">
    <property type="term" value="F:hydrolase activity, acting on ester bonds"/>
    <property type="evidence" value="ECO:0007669"/>
    <property type="project" value="UniProtKB-ARBA"/>
</dbReference>
<organism evidence="2 3">
    <name type="scientific">Candidatus Brevundimonas colombiensis</name>
    <dbReference type="NCBI Taxonomy" id="3121376"/>
    <lineage>
        <taxon>Bacteria</taxon>
        <taxon>Pseudomonadati</taxon>
        <taxon>Pseudomonadota</taxon>
        <taxon>Alphaproteobacteria</taxon>
        <taxon>Caulobacterales</taxon>
        <taxon>Caulobacteraceae</taxon>
        <taxon>Brevundimonas</taxon>
    </lineage>
</organism>
<dbReference type="InterPro" id="IPR036514">
    <property type="entry name" value="SGNH_hydro_sf"/>
</dbReference>
<evidence type="ECO:0000313" key="2">
    <source>
        <dbReference type="EMBL" id="WEK40243.1"/>
    </source>
</evidence>
<protein>
    <submittedName>
        <fullName evidence="2">SGNH/GDSL hydrolase family protein</fullName>
    </submittedName>
</protein>
<accession>A0AAJ5X361</accession>
<dbReference type="Pfam" id="PF13472">
    <property type="entry name" value="Lipase_GDSL_2"/>
    <property type="match status" value="1"/>
</dbReference>
<dbReference type="InterPro" id="IPR051532">
    <property type="entry name" value="Ester_Hydrolysis_Enzymes"/>
</dbReference>
<gene>
    <name evidence="2" type="ORF">P0Y50_01175</name>
</gene>
<dbReference type="CDD" id="cd00229">
    <property type="entry name" value="SGNH_hydrolase"/>
    <property type="match status" value="1"/>
</dbReference>
<reference evidence="2" key="1">
    <citation type="submission" date="2023-03" db="EMBL/GenBank/DDBJ databases">
        <title>Andean soil-derived lignocellulolytic bacterial consortium as a source of novel taxa and putative plastic-active enzymes.</title>
        <authorList>
            <person name="Diaz-Garcia L."/>
            <person name="Chuvochina M."/>
            <person name="Feuerriegel G."/>
            <person name="Bunk B."/>
            <person name="Sproer C."/>
            <person name="Streit W.R."/>
            <person name="Rodriguez L.M."/>
            <person name="Overmann J."/>
            <person name="Jimenez D.J."/>
        </authorList>
    </citation>
    <scope>NUCLEOTIDE SEQUENCE</scope>
    <source>
        <strain evidence="2">MAG 833</strain>
    </source>
</reference>
<feature type="domain" description="SGNH hydrolase-type esterase" evidence="1">
    <location>
        <begin position="227"/>
        <end position="368"/>
    </location>
</feature>
<sequence>MPGVRIGAASAAPGGVLGGVLGGTRFAVPDLPVWSAAVRTMQAGGREARLLCIGDSVTQGFGGVAGGWTPNARGGAWPERLAASMSRRGLPASAASVAGAGAADGASGGYAAYDPRVTLGSGWSVNALAGMGGKLFAGAAGSTGGWRFQPDSPVDRFDLWAVTNTALGVLTVETNGVARATVNTTKAAAMEATTVTFPETSGPVTVRWASGGAVFVVGGVAWRSEARRARVINAGWGGSKVADWIATDQPYRAYGALPVAAADLTVIGLTINDWNAGTAAATYKTQLGSLIDRAAATGDVLLMTGCPSDPAQGRASYGMQDAIRGAAVEVAAARGLATPIDGKTLFGGVFAGDLMFDAVHPNAAGQARIAEAVRARVMI</sequence>
<dbReference type="PANTHER" id="PTHR30383">
    <property type="entry name" value="THIOESTERASE 1/PROTEASE 1/LYSOPHOSPHOLIPASE L1"/>
    <property type="match status" value="1"/>
</dbReference>
<dbReference type="InterPro" id="IPR013830">
    <property type="entry name" value="SGNH_hydro"/>
</dbReference>